<reference evidence="1 2" key="1">
    <citation type="journal article" date="2018" name="Evol. Lett.">
        <title>Horizontal gene cluster transfer increased hallucinogenic mushroom diversity.</title>
        <authorList>
            <person name="Reynolds H.T."/>
            <person name="Vijayakumar V."/>
            <person name="Gluck-Thaler E."/>
            <person name="Korotkin H.B."/>
            <person name="Matheny P.B."/>
            <person name="Slot J.C."/>
        </authorList>
    </citation>
    <scope>NUCLEOTIDE SEQUENCE [LARGE SCALE GENOMIC DNA]</scope>
    <source>
        <strain evidence="1 2">2631</strain>
    </source>
</reference>
<proteinExistence type="predicted"/>
<dbReference type="InterPro" id="IPR036537">
    <property type="entry name" value="Adaptor_Cbl_N_dom_sf"/>
</dbReference>
<keyword evidence="2" id="KW-1185">Reference proteome</keyword>
<dbReference type="AlphaFoldDB" id="A0A409WHH0"/>
<sequence length="332" mass="35538">MTSNKDHPDSNAASAQGHASSAHSADAIATLFRSGPQSSAPHIGDALVLSGLSGLAAIDGISLVIAALENMPAEPNDLNQAKLGLRMLASADKDQVPGFAESKNLAKLALEIINTADLAQHNQDKVRRIAFRVYDLIRMLVETSKMGNMPEFQASIVDLEHDLSKILDIVKSVALDKTILHLIHSHSIGHQLAKCDTIVDGYVDKIKASISVQKQQMLIRQEAKLADLTVTKANISDSLKDQDLLLSAKSSARLPPPPAHFVGRDDLVQQGIEHILLTPVARVIILGLGGIGKTSLALAIAHNDRIKEIFGNKSYFVSCEGLKSGLDLVLSQ</sequence>
<dbReference type="GO" id="GO:0007166">
    <property type="term" value="P:cell surface receptor signaling pathway"/>
    <property type="evidence" value="ECO:0007669"/>
    <property type="project" value="InterPro"/>
</dbReference>
<organism evidence="1 2">
    <name type="scientific">Psilocybe cyanescens</name>
    <dbReference type="NCBI Taxonomy" id="93625"/>
    <lineage>
        <taxon>Eukaryota</taxon>
        <taxon>Fungi</taxon>
        <taxon>Dikarya</taxon>
        <taxon>Basidiomycota</taxon>
        <taxon>Agaricomycotina</taxon>
        <taxon>Agaricomycetes</taxon>
        <taxon>Agaricomycetidae</taxon>
        <taxon>Agaricales</taxon>
        <taxon>Agaricineae</taxon>
        <taxon>Strophariaceae</taxon>
        <taxon>Psilocybe</taxon>
    </lineage>
</organism>
<dbReference type="OrthoDB" id="1534087at2759"/>
<dbReference type="STRING" id="93625.A0A409WHH0"/>
<comment type="caution">
    <text evidence="1">The sequence shown here is derived from an EMBL/GenBank/DDBJ whole genome shotgun (WGS) entry which is preliminary data.</text>
</comment>
<accession>A0A409WHH0</accession>
<dbReference type="Gene3D" id="3.40.50.300">
    <property type="entry name" value="P-loop containing nucleotide triphosphate hydrolases"/>
    <property type="match status" value="1"/>
</dbReference>
<dbReference type="SUPFAM" id="SSF52540">
    <property type="entry name" value="P-loop containing nucleoside triphosphate hydrolases"/>
    <property type="match status" value="1"/>
</dbReference>
<dbReference type="Proteomes" id="UP000283269">
    <property type="component" value="Unassembled WGS sequence"/>
</dbReference>
<evidence type="ECO:0008006" key="3">
    <source>
        <dbReference type="Google" id="ProtNLM"/>
    </source>
</evidence>
<evidence type="ECO:0000313" key="1">
    <source>
        <dbReference type="EMBL" id="PPQ77988.1"/>
    </source>
</evidence>
<dbReference type="InterPro" id="IPR059179">
    <property type="entry name" value="MLKL-like_MCAfunc"/>
</dbReference>
<dbReference type="Gene3D" id="1.20.930.20">
    <property type="entry name" value="Adaptor protein Cbl, N-terminal domain"/>
    <property type="match status" value="1"/>
</dbReference>
<gene>
    <name evidence="1" type="ORF">CVT25_015455</name>
</gene>
<protein>
    <recommendedName>
        <fullName evidence="3">NB-ARC domain-containing protein</fullName>
    </recommendedName>
</protein>
<dbReference type="InParanoid" id="A0A409WHH0"/>
<dbReference type="InterPro" id="IPR027417">
    <property type="entry name" value="P-loop_NTPase"/>
</dbReference>
<name>A0A409WHH0_PSICY</name>
<dbReference type="CDD" id="cd21037">
    <property type="entry name" value="MLKL_NTD"/>
    <property type="match status" value="1"/>
</dbReference>
<evidence type="ECO:0000313" key="2">
    <source>
        <dbReference type="Proteomes" id="UP000283269"/>
    </source>
</evidence>
<dbReference type="EMBL" id="NHYD01003430">
    <property type="protein sequence ID" value="PPQ77988.1"/>
    <property type="molecule type" value="Genomic_DNA"/>
</dbReference>